<comment type="subcellular location">
    <subcellularLocation>
        <location evidence="15">Secreted</location>
    </subcellularLocation>
</comment>
<keyword evidence="10" id="KW-0865">Zymogen</keyword>
<dbReference type="Gene3D" id="3.40.390.10">
    <property type="entry name" value="Collagenase (Catalytic Domain)"/>
    <property type="match status" value="1"/>
</dbReference>
<name>A0A2B7YVV1_POLH7</name>
<accession>A0A2B7YVV1</accession>
<dbReference type="InterPro" id="IPR001384">
    <property type="entry name" value="Peptidase_M35"/>
</dbReference>
<keyword evidence="17" id="KW-1185">Reference proteome</keyword>
<dbReference type="EC" id="3.4.24.39" evidence="15"/>
<evidence type="ECO:0000313" key="17">
    <source>
        <dbReference type="Proteomes" id="UP000224634"/>
    </source>
</evidence>
<dbReference type="CDD" id="cd11008">
    <property type="entry name" value="M35_deuterolysin_like"/>
    <property type="match status" value="1"/>
</dbReference>
<dbReference type="InterPro" id="IPR050414">
    <property type="entry name" value="Fungal_M35_metalloproteases"/>
</dbReference>
<keyword evidence="4 15" id="KW-0165">Cleavage on pair of basic residues</keyword>
<dbReference type="InterPro" id="IPR024079">
    <property type="entry name" value="MetalloPept_cat_dom_sf"/>
</dbReference>
<feature type="binding site" evidence="13">
    <location>
        <position position="316"/>
    </location>
    <ligand>
        <name>Zn(2+)</name>
        <dbReference type="ChEBI" id="CHEBI:29105"/>
        <note>catalytic</note>
    </ligand>
</feature>
<keyword evidence="5 13" id="KW-0479">Metal-binding</keyword>
<keyword evidence="3 15" id="KW-0645">Protease</keyword>
<dbReference type="GO" id="GO:0046872">
    <property type="term" value="F:metal ion binding"/>
    <property type="evidence" value="ECO:0007669"/>
    <property type="project" value="UniProtKB-KW"/>
</dbReference>
<comment type="cofactor">
    <cofactor evidence="13 15">
        <name>Zn(2+)</name>
        <dbReference type="ChEBI" id="CHEBI:29105"/>
    </cofactor>
    <text evidence="13 15">Binds 1 zinc ion per subunit.</text>
</comment>
<feature type="binding site" evidence="13">
    <location>
        <position position="327"/>
    </location>
    <ligand>
        <name>Zn(2+)</name>
        <dbReference type="ChEBI" id="CHEBI:29105"/>
        <note>catalytic</note>
    </ligand>
</feature>
<dbReference type="PANTHER" id="PTHR37016">
    <property type="match status" value="1"/>
</dbReference>
<dbReference type="OrthoDB" id="412874at2759"/>
<proteinExistence type="inferred from homology"/>
<evidence type="ECO:0000256" key="8">
    <source>
        <dbReference type="ARBA" id="ARBA00022833"/>
    </source>
</evidence>
<comment type="catalytic activity">
    <reaction evidence="1 15">
        <text>Preferential cleavage of bonds with hydrophobic residues in P1'. Also 3-Asn-|-Gln-4 and 8-Gly-|-Ser-9 bonds in insulin B chain.</text>
        <dbReference type="EC" id="3.4.24.39"/>
    </reaction>
</comment>
<protein>
    <recommendedName>
        <fullName evidence="15">Neutral protease 2</fullName>
        <ecNumber evidence="15">3.4.24.39</ecNumber>
    </recommendedName>
    <alternativeName>
        <fullName evidence="15">Deuterolysin</fullName>
    </alternativeName>
</protein>
<dbReference type="GO" id="GO:0004222">
    <property type="term" value="F:metalloendopeptidase activity"/>
    <property type="evidence" value="ECO:0007669"/>
    <property type="project" value="InterPro"/>
</dbReference>
<dbReference type="AlphaFoldDB" id="A0A2B7YVV1"/>
<evidence type="ECO:0000256" key="12">
    <source>
        <dbReference type="PIRSR" id="PIRSR601384-1"/>
    </source>
</evidence>
<evidence type="ECO:0000313" key="16">
    <source>
        <dbReference type="EMBL" id="PGH28214.1"/>
    </source>
</evidence>
<feature type="disulfide bond" evidence="14">
    <location>
        <begin position="190"/>
        <end position="262"/>
    </location>
</feature>
<dbReference type="GO" id="GO:0006508">
    <property type="term" value="P:proteolysis"/>
    <property type="evidence" value="ECO:0007669"/>
    <property type="project" value="UniProtKB-KW"/>
</dbReference>
<keyword evidence="11" id="KW-1015">Disulfide bond</keyword>
<gene>
    <name evidence="16" type="ORF">AJ80_00104</name>
</gene>
<comment type="function">
    <text evidence="15">Secreted metalloproteinase that allows assimilation of proteinaceous substrates. Shows high activities on basic nuclear substrates such as histone and protamine.</text>
</comment>
<feature type="signal peptide" evidence="15">
    <location>
        <begin position="1"/>
        <end position="20"/>
    </location>
</feature>
<organism evidence="16 17">
    <name type="scientific">Polytolypa hystricis (strain UAMH7299)</name>
    <dbReference type="NCBI Taxonomy" id="1447883"/>
    <lineage>
        <taxon>Eukaryota</taxon>
        <taxon>Fungi</taxon>
        <taxon>Dikarya</taxon>
        <taxon>Ascomycota</taxon>
        <taxon>Pezizomycotina</taxon>
        <taxon>Eurotiomycetes</taxon>
        <taxon>Eurotiomycetidae</taxon>
        <taxon>Onygenales</taxon>
        <taxon>Onygenales incertae sedis</taxon>
        <taxon>Polytolypa</taxon>
    </lineage>
</organism>
<dbReference type="Pfam" id="PF02102">
    <property type="entry name" value="Peptidase_M35"/>
    <property type="match status" value="1"/>
</dbReference>
<dbReference type="PRINTS" id="PR00768">
    <property type="entry name" value="DEUTEROLYSIN"/>
</dbReference>
<comment type="similarity">
    <text evidence="2 15">Belongs to the peptidase M35 family.</text>
</comment>
<dbReference type="STRING" id="1447883.A0A2B7YVV1"/>
<evidence type="ECO:0000256" key="5">
    <source>
        <dbReference type="ARBA" id="ARBA00022723"/>
    </source>
</evidence>
<dbReference type="Gene3D" id="2.60.40.2970">
    <property type="match status" value="1"/>
</dbReference>
<evidence type="ECO:0000256" key="1">
    <source>
        <dbReference type="ARBA" id="ARBA00001187"/>
    </source>
</evidence>
<keyword evidence="7 15" id="KW-0378">Hydrolase</keyword>
<feature type="chain" id="PRO_5011835766" description="Neutral protease 2" evidence="15">
    <location>
        <begin position="21"/>
        <end position="367"/>
    </location>
</feature>
<keyword evidence="15" id="KW-0964">Secreted</keyword>
<dbReference type="GO" id="GO:0005576">
    <property type="term" value="C:extracellular region"/>
    <property type="evidence" value="ECO:0007669"/>
    <property type="project" value="UniProtKB-SubCell"/>
</dbReference>
<evidence type="ECO:0000256" key="2">
    <source>
        <dbReference type="ARBA" id="ARBA00010279"/>
    </source>
</evidence>
<evidence type="ECO:0000256" key="14">
    <source>
        <dbReference type="PIRSR" id="PIRSR601384-3"/>
    </source>
</evidence>
<feature type="binding site" evidence="13">
    <location>
        <position position="312"/>
    </location>
    <ligand>
        <name>Zn(2+)</name>
        <dbReference type="ChEBI" id="CHEBI:29105"/>
        <note>catalytic</note>
    </ligand>
</feature>
<dbReference type="PANTHER" id="PTHR37016:SF3">
    <property type="entry name" value="NEUTRAL PROTEASE 2-RELATED"/>
    <property type="match status" value="1"/>
</dbReference>
<dbReference type="Proteomes" id="UP000224634">
    <property type="component" value="Unassembled WGS sequence"/>
</dbReference>
<reference evidence="16 17" key="1">
    <citation type="submission" date="2017-10" db="EMBL/GenBank/DDBJ databases">
        <title>Comparative genomics in systemic dimorphic fungi from Ajellomycetaceae.</title>
        <authorList>
            <person name="Munoz J.F."/>
            <person name="Mcewen J.G."/>
            <person name="Clay O.K."/>
            <person name="Cuomo C.A."/>
        </authorList>
    </citation>
    <scope>NUCLEOTIDE SEQUENCE [LARGE SCALE GENOMIC DNA]</scope>
    <source>
        <strain evidence="16 17">UAMH7299</strain>
    </source>
</reference>
<evidence type="ECO:0000256" key="7">
    <source>
        <dbReference type="ARBA" id="ARBA00022801"/>
    </source>
</evidence>
<evidence type="ECO:0000256" key="13">
    <source>
        <dbReference type="PIRSR" id="PIRSR601384-2"/>
    </source>
</evidence>
<comment type="caution">
    <text evidence="16">The sequence shown here is derived from an EMBL/GenBank/DDBJ whole genome shotgun (WGS) entry which is preliminary data.</text>
</comment>
<evidence type="ECO:0000256" key="11">
    <source>
        <dbReference type="ARBA" id="ARBA00023157"/>
    </source>
</evidence>
<evidence type="ECO:0000256" key="10">
    <source>
        <dbReference type="ARBA" id="ARBA00023145"/>
    </source>
</evidence>
<evidence type="ECO:0000256" key="3">
    <source>
        <dbReference type="ARBA" id="ARBA00022670"/>
    </source>
</evidence>
<feature type="disulfide bond" evidence="14">
    <location>
        <begin position="269"/>
        <end position="287"/>
    </location>
</feature>
<keyword evidence="8 13" id="KW-0862">Zinc</keyword>
<evidence type="ECO:0000256" key="6">
    <source>
        <dbReference type="ARBA" id="ARBA00022729"/>
    </source>
</evidence>
<keyword evidence="6 15" id="KW-0732">Signal</keyword>
<evidence type="ECO:0000256" key="4">
    <source>
        <dbReference type="ARBA" id="ARBA00022685"/>
    </source>
</evidence>
<keyword evidence="9 15" id="KW-0482">Metalloprotease</keyword>
<dbReference type="EMBL" id="PDNA01000001">
    <property type="protein sequence ID" value="PGH28214.1"/>
    <property type="molecule type" value="Genomic_DNA"/>
</dbReference>
<feature type="active site" evidence="12">
    <location>
        <position position="313"/>
    </location>
</feature>
<evidence type="ECO:0000256" key="9">
    <source>
        <dbReference type="ARBA" id="ARBA00023049"/>
    </source>
</evidence>
<dbReference type="SUPFAM" id="SSF55486">
    <property type="entry name" value="Metalloproteases ('zincins'), catalytic domain"/>
    <property type="match status" value="1"/>
</dbReference>
<evidence type="ECO:0000256" key="15">
    <source>
        <dbReference type="RuleBase" id="RU361126"/>
    </source>
</evidence>
<sequence length="367" mass="38978">MMLPVATAVALAALASSAVGAVLPPSQRRADEPSKLSITLTQLSGTQIKAVVKNTGNEDLSLLHLNFFNDKAPIKKASVFGDDGFEVPFSGVRYRTQTDNLSPDVFTHLAPSESFEDTFDIASTVDLSKGGHIKLLSKGLVSYAIGNETKLSGVLRYKSNELDLDIDGPAAAKSFAAMKHIFKRARLTGCSGSQGTETRTALSNSANLSAKAAEAAANGPAAKVQEYFKSTSASVREQVAARFRAVAAESQSETSGATTYYCSDPYGICTSNVLAYTLINEDIIVNCPIYYTVIPGLSTQCHAQDRATTTLHEFTHAKGVYSPGTDDHAYGYQASMALTSAEALDNADSYALFANGRFPASLILEIL</sequence>